<proteinExistence type="predicted"/>
<keyword evidence="4" id="KW-0677">Repeat</keyword>
<keyword evidence="6" id="KW-0206">Cytoskeleton</keyword>
<dbReference type="PANTHER" id="PTHR16056:SF16">
    <property type="entry name" value="REGULATOR OF MICROTUBULE DYNAMICS PROTEIN 1"/>
    <property type="match status" value="1"/>
</dbReference>
<keyword evidence="10" id="KW-1185">Reference proteome</keyword>
<keyword evidence="3" id="KW-0963">Cytoplasm</keyword>
<dbReference type="WBParaSite" id="TREG1_53210.1">
    <property type="protein sequence ID" value="TREG1_53210.1"/>
    <property type="gene ID" value="TREG1_53210"/>
</dbReference>
<dbReference type="GO" id="GO:0005737">
    <property type="term" value="C:cytoplasm"/>
    <property type="evidence" value="ECO:0007669"/>
    <property type="project" value="TreeGrafter"/>
</dbReference>
<keyword evidence="9" id="KW-0812">Transmembrane</keyword>
<evidence type="ECO:0000256" key="9">
    <source>
        <dbReference type="SAM" id="Phobius"/>
    </source>
</evidence>
<dbReference type="AlphaFoldDB" id="A0AA85JZW2"/>
<accession>A0AA85JZW2</accession>
<feature type="transmembrane region" description="Helical" evidence="9">
    <location>
        <begin position="34"/>
        <end position="55"/>
    </location>
</feature>
<dbReference type="Gene3D" id="1.25.40.10">
    <property type="entry name" value="Tetratricopeptide repeat domain"/>
    <property type="match status" value="1"/>
</dbReference>
<reference evidence="11" key="2">
    <citation type="submission" date="2023-11" db="UniProtKB">
        <authorList>
            <consortium name="WormBaseParasite"/>
        </authorList>
    </citation>
    <scope>IDENTIFICATION</scope>
</reference>
<dbReference type="GO" id="GO:0097431">
    <property type="term" value="C:mitotic spindle pole"/>
    <property type="evidence" value="ECO:0007669"/>
    <property type="project" value="TreeGrafter"/>
</dbReference>
<keyword evidence="9" id="KW-1133">Transmembrane helix</keyword>
<keyword evidence="5" id="KW-0802">TPR repeat</keyword>
<dbReference type="InterPro" id="IPR049039">
    <property type="entry name" value="RMD1-3_a_helical_rpt"/>
</dbReference>
<evidence type="ECO:0000256" key="6">
    <source>
        <dbReference type="ARBA" id="ARBA00023212"/>
    </source>
</evidence>
<protein>
    <recommendedName>
        <fullName evidence="7">Regulator of microtubule dynamics protein 1</fullName>
    </recommendedName>
    <alternativeName>
        <fullName evidence="8">Protein FAM82B</fullName>
    </alternativeName>
</protein>
<evidence type="ECO:0000256" key="1">
    <source>
        <dbReference type="ARBA" id="ARBA00004245"/>
    </source>
</evidence>
<name>A0AA85JZW2_TRIRE</name>
<comment type="subcellular location">
    <subcellularLocation>
        <location evidence="1">Cytoplasm</location>
        <location evidence="1">Cytoskeleton</location>
    </subcellularLocation>
</comment>
<dbReference type="PANTHER" id="PTHR16056">
    <property type="entry name" value="REGULATOR OF MICROTUBULE DYNAMICS PROTEIN"/>
    <property type="match status" value="1"/>
</dbReference>
<dbReference type="Proteomes" id="UP000050795">
    <property type="component" value="Unassembled WGS sequence"/>
</dbReference>
<dbReference type="SUPFAM" id="SSF48452">
    <property type="entry name" value="TPR-like"/>
    <property type="match status" value="1"/>
</dbReference>
<sequence length="479" mass="54643">MANDQDTNVLKVATSGAVVGMGLINFGRLDKRTFVSALLGAALGFGLSITFYGLWNALVKSFNRHKQSEQFRQMNEQLTSIKAELLVLRNEIYHSNLKASNNKHDVETLPYFMLDDDTDSMDDYEKFLDVENDDDDLNSASFKSAKSPTEVLSSANSFHSVSSHLSNDYSYCDMKVRVPTNILEEIDELADYALGEYSSSELQINPSGDSTTPGMQAYARCLVYRYKYRYCPEFLWRLARATYIASEEASSDEVIQETDMLRNKPASESSHSSRNLNDIACEVQSRKQFIESGIKCARRALSIIQKSNLSLLDDDPIKLAPIYKWLAILVGVYSSYVSAQQRIQYGYEFKELIDTAIKLDASDALSYYLQGRWCYEVYNLSWIERQIASKLFSKPPTSTIEEANTAFEKAEKLRPNHYAALYLYRAKCFISTSDYKTALHNLKIARNLFAQHRHPTPHTDTGSIREQVDQLYNKYCRYL</sequence>
<dbReference type="GO" id="GO:0005876">
    <property type="term" value="C:spindle microtubule"/>
    <property type="evidence" value="ECO:0007669"/>
    <property type="project" value="TreeGrafter"/>
</dbReference>
<evidence type="ECO:0000313" key="10">
    <source>
        <dbReference type="Proteomes" id="UP000050795"/>
    </source>
</evidence>
<reference evidence="10" key="1">
    <citation type="submission" date="2022-06" db="EMBL/GenBank/DDBJ databases">
        <authorList>
            <person name="Berger JAMES D."/>
            <person name="Berger JAMES D."/>
        </authorList>
    </citation>
    <scope>NUCLEOTIDE SEQUENCE [LARGE SCALE GENOMIC DNA]</scope>
</reference>
<comment type="subunit">
    <text evidence="2">Interacts with microtubules.</text>
</comment>
<evidence type="ECO:0000256" key="8">
    <source>
        <dbReference type="ARBA" id="ARBA00041958"/>
    </source>
</evidence>
<dbReference type="GO" id="GO:0008017">
    <property type="term" value="F:microtubule binding"/>
    <property type="evidence" value="ECO:0007669"/>
    <property type="project" value="TreeGrafter"/>
</dbReference>
<organism evidence="10 11">
    <name type="scientific">Trichobilharzia regenti</name>
    <name type="common">Nasal bird schistosome</name>
    <dbReference type="NCBI Taxonomy" id="157069"/>
    <lineage>
        <taxon>Eukaryota</taxon>
        <taxon>Metazoa</taxon>
        <taxon>Spiralia</taxon>
        <taxon>Lophotrochozoa</taxon>
        <taxon>Platyhelminthes</taxon>
        <taxon>Trematoda</taxon>
        <taxon>Digenea</taxon>
        <taxon>Strigeidida</taxon>
        <taxon>Schistosomatoidea</taxon>
        <taxon>Schistosomatidae</taxon>
        <taxon>Trichobilharzia</taxon>
    </lineage>
</organism>
<evidence type="ECO:0000256" key="5">
    <source>
        <dbReference type="ARBA" id="ARBA00022803"/>
    </source>
</evidence>
<evidence type="ECO:0000256" key="2">
    <source>
        <dbReference type="ARBA" id="ARBA00011375"/>
    </source>
</evidence>
<dbReference type="InterPro" id="IPR011990">
    <property type="entry name" value="TPR-like_helical_dom_sf"/>
</dbReference>
<evidence type="ECO:0000256" key="7">
    <source>
        <dbReference type="ARBA" id="ARBA00039966"/>
    </source>
</evidence>
<evidence type="ECO:0000256" key="3">
    <source>
        <dbReference type="ARBA" id="ARBA00022490"/>
    </source>
</evidence>
<keyword evidence="9" id="KW-0472">Membrane</keyword>
<evidence type="ECO:0000313" key="11">
    <source>
        <dbReference type="WBParaSite" id="TREG1_53210.1"/>
    </source>
</evidence>
<evidence type="ECO:0000256" key="4">
    <source>
        <dbReference type="ARBA" id="ARBA00022737"/>
    </source>
</evidence>
<dbReference type="Pfam" id="PF21033">
    <property type="entry name" value="RMD1-3"/>
    <property type="match status" value="1"/>
</dbReference>